<comment type="caution">
    <text evidence="1">The sequence shown here is derived from an EMBL/GenBank/DDBJ whole genome shotgun (WGS) entry which is preliminary data.</text>
</comment>
<dbReference type="RefSeq" id="WP_222138608.1">
    <property type="nucleotide sequence ID" value="NZ_JAILYJ010000002.1"/>
</dbReference>
<dbReference type="EMBL" id="JAILYJ010000002">
    <property type="protein sequence ID" value="MBY4628653.1"/>
    <property type="molecule type" value="Genomic_DNA"/>
</dbReference>
<sequence>MDFTLPANLRAGASCGAGMTEPRAFAPFPRHLTEIPVMRSFNDPNTQIASFLSELRHMTVNSLLIFDGRQTQFP</sequence>
<evidence type="ECO:0000313" key="1">
    <source>
        <dbReference type="EMBL" id="MBY4628653.1"/>
    </source>
</evidence>
<keyword evidence="2" id="KW-1185">Reference proteome</keyword>
<organism evidence="1 2">
    <name type="scientific">Rhizobium croatiense</name>
    <dbReference type="NCBI Taxonomy" id="2867516"/>
    <lineage>
        <taxon>Bacteria</taxon>
        <taxon>Pseudomonadati</taxon>
        <taxon>Pseudomonadota</taxon>
        <taxon>Alphaproteobacteria</taxon>
        <taxon>Hyphomicrobiales</taxon>
        <taxon>Rhizobiaceae</taxon>
        <taxon>Rhizobium/Agrobacterium group</taxon>
        <taxon>Rhizobium</taxon>
    </lineage>
</organism>
<protein>
    <submittedName>
        <fullName evidence="1">Uncharacterized protein</fullName>
    </submittedName>
</protein>
<reference evidence="1 2" key="1">
    <citation type="submission" date="2021-08" db="EMBL/GenBank/DDBJ databases">
        <title>Rhizobium croatiense sp. nov. and Rhizobium redzepovicii sp. nov., two new species isolated from nodules of Phaseolus vulgaris in Croatia.</title>
        <authorList>
            <person name="Rajnovic I."/>
            <person name="Ramirez-Bahena M.H."/>
            <person name="Kajic S."/>
            <person name="Igual M.J."/>
            <person name="Peix A."/>
            <person name="Velazquez E."/>
            <person name="Sikora S."/>
        </authorList>
    </citation>
    <scope>NUCLEOTIDE SEQUENCE [LARGE SCALE GENOMIC DNA]</scope>
    <source>
        <strain evidence="1 2">13T</strain>
    </source>
</reference>
<evidence type="ECO:0000313" key="2">
    <source>
        <dbReference type="Proteomes" id="UP000733858"/>
    </source>
</evidence>
<accession>A0ABS7LUX6</accession>
<proteinExistence type="predicted"/>
<dbReference type="Proteomes" id="UP000733858">
    <property type="component" value="Unassembled WGS sequence"/>
</dbReference>
<name>A0ABS7LUX6_9HYPH</name>
<gene>
    <name evidence="1" type="ORF">K6M89_04915</name>
</gene>